<reference evidence="5" key="1">
    <citation type="submission" date="2015-07" db="EMBL/GenBank/DDBJ databases">
        <title>Fjat-10053 dsm26.</title>
        <authorList>
            <person name="Liu B."/>
            <person name="Wang J."/>
            <person name="Zhu Y."/>
            <person name="Liu G."/>
            <person name="Chen Q."/>
            <person name="Chen Z."/>
            <person name="Lan J."/>
            <person name="Che J."/>
            <person name="Ge C."/>
            <person name="Shi H."/>
            <person name="Pan Z."/>
            <person name="Liu X."/>
        </authorList>
    </citation>
    <scope>NUCLEOTIDE SEQUENCE [LARGE SCALE GENOMIC DNA]</scope>
    <source>
        <strain evidence="5">DSM 26</strain>
    </source>
</reference>
<dbReference type="InterPro" id="IPR010330">
    <property type="entry name" value="CoiA_nuc"/>
</dbReference>
<dbReference type="GeneID" id="66869776"/>
<dbReference type="PATRIC" id="fig|1473.5.peg.3821"/>
<dbReference type="InterPro" id="IPR057252">
    <property type="entry name" value="CoiA_C"/>
</dbReference>
<dbReference type="AlphaFoldDB" id="A0A0L0QV13"/>
<evidence type="ECO:0008006" key="6">
    <source>
        <dbReference type="Google" id="ProtNLM"/>
    </source>
</evidence>
<gene>
    <name evidence="4" type="ORF">AFK71_04290</name>
</gene>
<comment type="caution">
    <text evidence="4">The sequence shown here is derived from an EMBL/GenBank/DDBJ whole genome shotgun (WGS) entry which is preliminary data.</text>
</comment>
<feature type="domain" description="Competence protein CoiA-like N-terminal" evidence="2">
    <location>
        <begin position="20"/>
        <end position="63"/>
    </location>
</feature>
<dbReference type="OrthoDB" id="3784230at2"/>
<dbReference type="InterPro" id="IPR021176">
    <property type="entry name" value="Competence-induced_CoiA"/>
</dbReference>
<evidence type="ECO:0000259" key="3">
    <source>
        <dbReference type="Pfam" id="PF25166"/>
    </source>
</evidence>
<organism evidence="4 5">
    <name type="scientific">Virgibacillus pantothenticus</name>
    <dbReference type="NCBI Taxonomy" id="1473"/>
    <lineage>
        <taxon>Bacteria</taxon>
        <taxon>Bacillati</taxon>
        <taxon>Bacillota</taxon>
        <taxon>Bacilli</taxon>
        <taxon>Bacillales</taxon>
        <taxon>Bacillaceae</taxon>
        <taxon>Virgibacillus</taxon>
    </lineage>
</organism>
<dbReference type="EMBL" id="LGTO01000004">
    <property type="protein sequence ID" value="KNE22028.1"/>
    <property type="molecule type" value="Genomic_DNA"/>
</dbReference>
<evidence type="ECO:0000259" key="2">
    <source>
        <dbReference type="Pfam" id="PF25164"/>
    </source>
</evidence>
<sequence length="397" mass="46669">MLQAIDRYGNKVTLFTKSFQEIVDIKKSEQDFLCPVCKGAVYIRAGKKVIPHFAHRSIKECRSFEGGEGVYHEQGKMLLFKWLREQNLAVQLEPYVKEIKQRPDLLLNIGKKRIAIEYQCATISPEVLKARTEGYRSIGITPLWVLGAKHLQRSSTNKLRVNTFIQFFIHQFSLDISPRIFFLCPSTKQIIIVQDLYMVTKQSALGILTAHTLPQVSFLELFQDTLFTREKLYTLWDKEKLVFRTKPRNRLSNQELRWHRWLYSKNLYLHTLPSIIYLPLRSQIIMQSPLWKWQSRWVIEQLVWCKIGGAINIESQAPIIHQNSRSNEDFPLISDTYNPLQEYMSILHQLCIFRQQSITTFVKQSAIYFPTTIDEAVAADKRLLRKLKKQNKGMFRR</sequence>
<protein>
    <recommendedName>
        <fullName evidence="6">Competence protein CoiA</fullName>
    </recommendedName>
</protein>
<name>A0A0L0QV13_VIRPA</name>
<evidence type="ECO:0000313" key="4">
    <source>
        <dbReference type="EMBL" id="KNE22028.1"/>
    </source>
</evidence>
<dbReference type="RefSeq" id="WP_050350312.1">
    <property type="nucleotide sequence ID" value="NZ_BOSN01000005.1"/>
</dbReference>
<accession>A0A0L0QV13</accession>
<feature type="domain" description="Competence protein CoiA nuclease-like" evidence="1">
    <location>
        <begin position="68"/>
        <end position="224"/>
    </location>
</feature>
<keyword evidence="5" id="KW-1185">Reference proteome</keyword>
<dbReference type="Pfam" id="PF25164">
    <property type="entry name" value="CoiA_N"/>
    <property type="match status" value="1"/>
</dbReference>
<dbReference type="PIRSF" id="PIRSF007487">
    <property type="entry name" value="Competence-induced_CoiA_bac"/>
    <property type="match status" value="1"/>
</dbReference>
<proteinExistence type="predicted"/>
<dbReference type="Pfam" id="PF06054">
    <property type="entry name" value="CoiA_nuc"/>
    <property type="match status" value="1"/>
</dbReference>
<evidence type="ECO:0000259" key="1">
    <source>
        <dbReference type="Pfam" id="PF06054"/>
    </source>
</evidence>
<dbReference type="InterPro" id="IPR057253">
    <property type="entry name" value="CoiA-like_N"/>
</dbReference>
<evidence type="ECO:0000313" key="5">
    <source>
        <dbReference type="Proteomes" id="UP000036780"/>
    </source>
</evidence>
<dbReference type="Pfam" id="PF25166">
    <property type="entry name" value="CoiA_C"/>
    <property type="match status" value="1"/>
</dbReference>
<dbReference type="Proteomes" id="UP000036780">
    <property type="component" value="Unassembled WGS sequence"/>
</dbReference>
<feature type="domain" description="Competence protein CoiA C-terminal" evidence="3">
    <location>
        <begin position="236"/>
        <end position="376"/>
    </location>
</feature>